<reference evidence="2" key="1">
    <citation type="submission" date="2021-02" db="EMBL/GenBank/DDBJ databases">
        <authorList>
            <person name="Nowell W R."/>
        </authorList>
    </citation>
    <scope>NUCLEOTIDE SEQUENCE</scope>
</reference>
<gene>
    <name evidence="2" type="ORF">JBS370_LOCUS29157</name>
</gene>
<evidence type="ECO:0000313" key="3">
    <source>
        <dbReference type="Proteomes" id="UP000663836"/>
    </source>
</evidence>
<dbReference type="Proteomes" id="UP000663836">
    <property type="component" value="Unassembled WGS sequence"/>
</dbReference>
<sequence>MSHIRDNTRCQNLKGDSVERLRIRQKQASKQCHDKRKLERSNGKQFSSYKNRQSFGKAVKRVIQQSSQDTDKHVTLVRHIAQELNVIPKTITQHQRQQHSLPIELQELIIKFYNRYDISY</sequence>
<feature type="compositionally biased region" description="Polar residues" evidence="1">
    <location>
        <begin position="43"/>
        <end position="53"/>
    </location>
</feature>
<feature type="region of interest" description="Disordered" evidence="1">
    <location>
        <begin position="17"/>
        <end position="53"/>
    </location>
</feature>
<evidence type="ECO:0000256" key="1">
    <source>
        <dbReference type="SAM" id="MobiDB-lite"/>
    </source>
</evidence>
<evidence type="ECO:0000313" key="2">
    <source>
        <dbReference type="EMBL" id="CAF4053134.1"/>
    </source>
</evidence>
<name>A0A819S9H0_9BILA</name>
<accession>A0A819S9H0</accession>
<protein>
    <submittedName>
        <fullName evidence="2">Uncharacterized protein</fullName>
    </submittedName>
</protein>
<comment type="caution">
    <text evidence="2">The sequence shown here is derived from an EMBL/GenBank/DDBJ whole genome shotgun (WGS) entry which is preliminary data.</text>
</comment>
<dbReference type="EMBL" id="CAJOBD010006164">
    <property type="protein sequence ID" value="CAF4053134.1"/>
    <property type="molecule type" value="Genomic_DNA"/>
</dbReference>
<organism evidence="2 3">
    <name type="scientific">Rotaria sordida</name>
    <dbReference type="NCBI Taxonomy" id="392033"/>
    <lineage>
        <taxon>Eukaryota</taxon>
        <taxon>Metazoa</taxon>
        <taxon>Spiralia</taxon>
        <taxon>Gnathifera</taxon>
        <taxon>Rotifera</taxon>
        <taxon>Eurotatoria</taxon>
        <taxon>Bdelloidea</taxon>
        <taxon>Philodinida</taxon>
        <taxon>Philodinidae</taxon>
        <taxon>Rotaria</taxon>
    </lineage>
</organism>
<dbReference type="AlphaFoldDB" id="A0A819S9H0"/>
<proteinExistence type="predicted"/>